<dbReference type="InterPro" id="IPR003607">
    <property type="entry name" value="HD/PDEase_dom"/>
</dbReference>
<accession>A0A6J6ZWY6</accession>
<dbReference type="Pfam" id="PF13487">
    <property type="entry name" value="HD_5"/>
    <property type="match status" value="1"/>
</dbReference>
<sequence length="579" mass="63118">MTKVQANNTEVVRQSHHSARLLLDLARTHEATEPERSRVLVQQARAIARANQDFECEAESLYRLASLAHYDGQPGDAFALAVEARDFALAHDVPLVVAWSLNLIGLVHTNSGNHSDALACCLQALDCYRGTGHRVDEGNILNTVAAIYHELGDTDRAIVNYEAAMNANAQLNRPDFDAITLANVASLRAERGEFDTAIEIGERALALCRVHAVGFLPEVLSALAGAYGGRGDFDRARTLLNAALAMLDASSVSFDDAVRASIELAFGRVELSAKNDAEALMHFGRALGLSEVINAKPIAFSAHSALADLYKGLGQFEQAVDHLEAKFTINQSIFNEGTDVRIKTLQVAHEAEESRHQAEILRLRTSELEGLVRGRTTELEQFQLEALERLAILGEFRDTETGEHTARVGDMCAEIAHLLGQDPAWSERLRSAARLHDIGKVAIPDSILLKPGPLTPAEFEVMKTHTTLGARILSGSTSPLVQLAEEVALNHHERWDGLGYPNQIGATDVPLSGRICAVADVFDALTSERVYKKAWAVDDAVRYIARAAGTQFDPTVVEAFMKIAQLRLVTDTNFADSIR</sequence>
<dbReference type="EMBL" id="CAFAAL010000317">
    <property type="protein sequence ID" value="CAB4824790.1"/>
    <property type="molecule type" value="Genomic_DNA"/>
</dbReference>
<reference evidence="2" key="1">
    <citation type="submission" date="2020-05" db="EMBL/GenBank/DDBJ databases">
        <authorList>
            <person name="Chiriac C."/>
            <person name="Salcher M."/>
            <person name="Ghai R."/>
            <person name="Kavagutti S V."/>
        </authorList>
    </citation>
    <scope>NUCLEOTIDE SEQUENCE</scope>
</reference>
<protein>
    <submittedName>
        <fullName evidence="2">Unannotated protein</fullName>
    </submittedName>
</protein>
<dbReference type="InterPro" id="IPR019734">
    <property type="entry name" value="TPR_rpt"/>
</dbReference>
<dbReference type="Pfam" id="PF13424">
    <property type="entry name" value="TPR_12"/>
    <property type="match status" value="2"/>
</dbReference>
<organism evidence="2">
    <name type="scientific">freshwater metagenome</name>
    <dbReference type="NCBI Taxonomy" id="449393"/>
    <lineage>
        <taxon>unclassified sequences</taxon>
        <taxon>metagenomes</taxon>
        <taxon>ecological metagenomes</taxon>
    </lineage>
</organism>
<proteinExistence type="predicted"/>
<dbReference type="AlphaFoldDB" id="A0A6J6ZWY6"/>
<dbReference type="SUPFAM" id="SSF48452">
    <property type="entry name" value="TPR-like"/>
    <property type="match status" value="2"/>
</dbReference>
<dbReference type="Gene3D" id="1.10.3210.10">
    <property type="entry name" value="Hypothetical protein af1432"/>
    <property type="match status" value="1"/>
</dbReference>
<dbReference type="PROSITE" id="PS51832">
    <property type="entry name" value="HD_GYP"/>
    <property type="match status" value="1"/>
</dbReference>
<dbReference type="SMART" id="SM00471">
    <property type="entry name" value="HDc"/>
    <property type="match status" value="1"/>
</dbReference>
<feature type="domain" description="HD-GYP" evidence="1">
    <location>
        <begin position="379"/>
        <end position="576"/>
    </location>
</feature>
<dbReference type="InterPro" id="IPR037522">
    <property type="entry name" value="HD_GYP_dom"/>
</dbReference>
<dbReference type="SMART" id="SM00028">
    <property type="entry name" value="TPR"/>
    <property type="match status" value="6"/>
</dbReference>
<name>A0A6J6ZWY6_9ZZZZ</name>
<gene>
    <name evidence="2" type="ORF">UFOPK3004_02047</name>
</gene>
<dbReference type="CDD" id="cd00077">
    <property type="entry name" value="HDc"/>
    <property type="match status" value="1"/>
</dbReference>
<evidence type="ECO:0000313" key="2">
    <source>
        <dbReference type="EMBL" id="CAB4824790.1"/>
    </source>
</evidence>
<dbReference type="SUPFAM" id="SSF109604">
    <property type="entry name" value="HD-domain/PDEase-like"/>
    <property type="match status" value="1"/>
</dbReference>
<dbReference type="PANTHER" id="PTHR45228">
    <property type="entry name" value="CYCLIC DI-GMP PHOSPHODIESTERASE TM_0186-RELATED"/>
    <property type="match status" value="1"/>
</dbReference>
<evidence type="ECO:0000259" key="1">
    <source>
        <dbReference type="PROSITE" id="PS51832"/>
    </source>
</evidence>
<dbReference type="InterPro" id="IPR052020">
    <property type="entry name" value="Cyclic_di-GMP/3'3'-cGAMP_PDE"/>
</dbReference>
<dbReference type="Gene3D" id="1.25.40.10">
    <property type="entry name" value="Tetratricopeptide repeat domain"/>
    <property type="match status" value="2"/>
</dbReference>
<dbReference type="InterPro" id="IPR011990">
    <property type="entry name" value="TPR-like_helical_dom_sf"/>
</dbReference>